<dbReference type="AlphaFoldDB" id="A0A8J4PWJ1"/>
<evidence type="ECO:0000313" key="1">
    <source>
        <dbReference type="EMBL" id="KAF2075338.1"/>
    </source>
</evidence>
<accession>A0A8J4PWJ1</accession>
<keyword evidence="2" id="KW-1185">Reference proteome</keyword>
<sequence>MVLPQQLIFNHPDHIPTHFGALKIIGTAGETIRQYRDIHATIPRDNCNNQGNVAIPSKTPVLSFSNQVKNIYQSNNFAQIKQLENMVNNDLTPVYDNISLYPNSAWVKVENNSGVQYYMSWSQNGAVYSYTQPIVPSFNMSGIIDGNAKYVATTQFGIYSNSTNIIGTHSISLGLPQIAVRSSVALAVAQTFGSFVRGGLGFNASQFALRLNENASKVGLGTYFKVPKYAVGQLVESLTFTIVFVGLRALYAPEGRTRVAVFNWDNISHWQFTLQKLNGTHYPGLTDPTLLAVDTQKLSKVIPPVFNQFGDHNITASVPYTVFVYQKDPESENSSFAIQALRSNVSHGFTYAFDRSKGKAGQYIEGTVQLPSKFLSSVGTKWQSSPLTVAASTGDNVPISVTLDSSDATAPGQLLNVNIHINKATVKSCY</sequence>
<reference evidence="1" key="1">
    <citation type="submission" date="2020-01" db="EMBL/GenBank/DDBJ databases">
        <title>Development of genomics and gene disruption for Polysphondylium violaceum indicates a role for the polyketide synthase stlB in stalk morphogenesis.</title>
        <authorList>
            <person name="Narita B."/>
            <person name="Kawabe Y."/>
            <person name="Kin K."/>
            <person name="Saito T."/>
            <person name="Gibbs R."/>
            <person name="Kuspa A."/>
            <person name="Muzny D."/>
            <person name="Queller D."/>
            <person name="Richards S."/>
            <person name="Strassman J."/>
            <person name="Sucgang R."/>
            <person name="Worley K."/>
            <person name="Schaap P."/>
        </authorList>
    </citation>
    <scope>NUCLEOTIDE SEQUENCE</scope>
    <source>
        <strain evidence="1">QSvi11</strain>
    </source>
</reference>
<dbReference type="EMBL" id="AJWJ01000104">
    <property type="protein sequence ID" value="KAF2075338.1"/>
    <property type="molecule type" value="Genomic_DNA"/>
</dbReference>
<organism evidence="1 2">
    <name type="scientific">Polysphondylium violaceum</name>
    <dbReference type="NCBI Taxonomy" id="133409"/>
    <lineage>
        <taxon>Eukaryota</taxon>
        <taxon>Amoebozoa</taxon>
        <taxon>Evosea</taxon>
        <taxon>Eumycetozoa</taxon>
        <taxon>Dictyostelia</taxon>
        <taxon>Dictyosteliales</taxon>
        <taxon>Dictyosteliaceae</taxon>
        <taxon>Polysphondylium</taxon>
    </lineage>
</organism>
<gene>
    <name evidence="1" type="ORF">CYY_003367</name>
</gene>
<proteinExistence type="predicted"/>
<name>A0A8J4PWJ1_9MYCE</name>
<comment type="caution">
    <text evidence="1">The sequence shown here is derived from an EMBL/GenBank/DDBJ whole genome shotgun (WGS) entry which is preliminary data.</text>
</comment>
<evidence type="ECO:0000313" key="2">
    <source>
        <dbReference type="Proteomes" id="UP000695562"/>
    </source>
</evidence>
<dbReference type="Proteomes" id="UP000695562">
    <property type="component" value="Unassembled WGS sequence"/>
</dbReference>
<protein>
    <submittedName>
        <fullName evidence="1">Uncharacterized protein</fullName>
    </submittedName>
</protein>